<dbReference type="AlphaFoldDB" id="A0AAE6M1F6"/>
<sequence>MGFSHEIITEIDNIWQANLNHPFVQEIGAGTLPVKKFKYYMIQDYVYLKDYAKMFALGALKSTDLATITQFSKILHATLTEEMALHRQYAARFNISEEALSSAEPAPTTLAYTNYLLSVAQSGGQAELLAALLPCMWGYEAIGKSLVHSPGAKHALYGEWIAMYSSSDFGSLTEWLMQKFDTITAQQTSTQRVHLTTIFKNALRYEVLFWEMAYQEKKWDV</sequence>
<evidence type="ECO:0000256" key="9">
    <source>
        <dbReference type="RuleBase" id="RU363093"/>
    </source>
</evidence>
<comment type="similarity">
    <text evidence="3 9">Belongs to the TenA family.</text>
</comment>
<dbReference type="EC" id="3.5.99.2" evidence="5 9"/>
<evidence type="ECO:0000256" key="3">
    <source>
        <dbReference type="ARBA" id="ARBA00010264"/>
    </source>
</evidence>
<dbReference type="Proteomes" id="UP000321332">
    <property type="component" value="Chromosome"/>
</dbReference>
<dbReference type="EMBL" id="CP042374">
    <property type="protein sequence ID" value="QEA32777.1"/>
    <property type="molecule type" value="Genomic_DNA"/>
</dbReference>
<dbReference type="GeneID" id="61186258"/>
<comment type="pathway">
    <text evidence="2 9">Cofactor biosynthesis; thiamine diphosphate biosynthesis.</text>
</comment>
<name>A0AAE6M1F6_LEUCA</name>
<evidence type="ECO:0000256" key="4">
    <source>
        <dbReference type="ARBA" id="ARBA00011881"/>
    </source>
</evidence>
<protein>
    <recommendedName>
        <fullName evidence="6 9">Aminopyrimidine aminohydrolase</fullName>
        <ecNumber evidence="5 9">3.5.99.2</ecNumber>
    </recommendedName>
</protein>
<evidence type="ECO:0000313" key="12">
    <source>
        <dbReference type="Proteomes" id="UP000321332"/>
    </source>
</evidence>
<evidence type="ECO:0000256" key="8">
    <source>
        <dbReference type="ARBA" id="ARBA00048337"/>
    </source>
</evidence>
<evidence type="ECO:0000256" key="7">
    <source>
        <dbReference type="ARBA" id="ARBA00022977"/>
    </source>
</evidence>
<evidence type="ECO:0000256" key="5">
    <source>
        <dbReference type="ARBA" id="ARBA00012684"/>
    </source>
</evidence>
<comment type="function">
    <text evidence="9">Catalyzes an amino-pyrimidine hydrolysis reaction at the C5' of the pyrimidine moiety of thiamine compounds, a reaction that is part of a thiamine salvage pathway.</text>
</comment>
<evidence type="ECO:0000256" key="6">
    <source>
        <dbReference type="ARBA" id="ARBA00013647"/>
    </source>
</evidence>
<dbReference type="Gene3D" id="1.20.910.10">
    <property type="entry name" value="Heme oxygenase-like"/>
    <property type="match status" value="1"/>
</dbReference>
<evidence type="ECO:0000313" key="11">
    <source>
        <dbReference type="EMBL" id="QEA32777.1"/>
    </source>
</evidence>
<dbReference type="SUPFAM" id="SSF48613">
    <property type="entry name" value="Heme oxygenase-like"/>
    <property type="match status" value="1"/>
</dbReference>
<evidence type="ECO:0000259" key="10">
    <source>
        <dbReference type="Pfam" id="PF03070"/>
    </source>
</evidence>
<dbReference type="InterPro" id="IPR016084">
    <property type="entry name" value="Haem_Oase-like_multi-hlx"/>
</dbReference>
<keyword evidence="9" id="KW-0378">Hydrolase</keyword>
<dbReference type="PANTHER" id="PTHR43198">
    <property type="entry name" value="BIFUNCTIONAL TH2 PROTEIN"/>
    <property type="match status" value="1"/>
</dbReference>
<dbReference type="Pfam" id="PF03070">
    <property type="entry name" value="TENA_THI-4"/>
    <property type="match status" value="1"/>
</dbReference>
<comment type="subunit">
    <text evidence="4">Homotetramer.</text>
</comment>
<dbReference type="InterPro" id="IPR027574">
    <property type="entry name" value="Thiaminase_II"/>
</dbReference>
<evidence type="ECO:0000256" key="2">
    <source>
        <dbReference type="ARBA" id="ARBA00004948"/>
    </source>
</evidence>
<dbReference type="PANTHER" id="PTHR43198:SF2">
    <property type="entry name" value="SI:CH1073-67J19.1-RELATED"/>
    <property type="match status" value="1"/>
</dbReference>
<dbReference type="NCBIfam" id="TIGR04306">
    <property type="entry name" value="salvage_TenA"/>
    <property type="match status" value="1"/>
</dbReference>
<reference evidence="11 12" key="1">
    <citation type="submission" date="2019-06" db="EMBL/GenBank/DDBJ databases">
        <title>Genome analyses of bacteria isolated from kimchi.</title>
        <authorList>
            <person name="Lee S."/>
            <person name="Ahn S."/>
            <person name="Roh S."/>
        </authorList>
    </citation>
    <scope>NUCLEOTIDE SEQUENCE [LARGE SCALE GENOMIC DNA]</scope>
    <source>
        <strain evidence="11 12">CBA3620</strain>
    </source>
</reference>
<organism evidence="11 12">
    <name type="scientific">Leuconostoc carnosum</name>
    <dbReference type="NCBI Taxonomy" id="1252"/>
    <lineage>
        <taxon>Bacteria</taxon>
        <taxon>Bacillati</taxon>
        <taxon>Bacillota</taxon>
        <taxon>Bacilli</taxon>
        <taxon>Lactobacillales</taxon>
        <taxon>Lactobacillaceae</taxon>
        <taxon>Leuconostoc</taxon>
    </lineage>
</organism>
<gene>
    <name evidence="11" type="primary">tenA</name>
    <name evidence="11" type="ORF">FGL89_00800</name>
</gene>
<dbReference type="GO" id="GO:0050334">
    <property type="term" value="F:thiaminase activity"/>
    <property type="evidence" value="ECO:0007669"/>
    <property type="project" value="UniProtKB-EC"/>
</dbReference>
<feature type="domain" description="Thiaminase-2/PQQC" evidence="10">
    <location>
        <begin position="10"/>
        <end position="215"/>
    </location>
</feature>
<proteinExistence type="inferred from homology"/>
<dbReference type="CDD" id="cd19366">
    <property type="entry name" value="TenA_C_BhTenA-like"/>
    <property type="match status" value="1"/>
</dbReference>
<dbReference type="GO" id="GO:0009228">
    <property type="term" value="P:thiamine biosynthetic process"/>
    <property type="evidence" value="ECO:0007669"/>
    <property type="project" value="UniProtKB-KW"/>
</dbReference>
<evidence type="ECO:0000256" key="1">
    <source>
        <dbReference type="ARBA" id="ARBA00001881"/>
    </source>
</evidence>
<dbReference type="InterPro" id="IPR004305">
    <property type="entry name" value="Thiaminase-2/PQQC"/>
</dbReference>
<accession>A0AAE6M1F6</accession>
<keyword evidence="7 9" id="KW-0784">Thiamine biosynthesis</keyword>
<dbReference type="GO" id="GO:0005829">
    <property type="term" value="C:cytosol"/>
    <property type="evidence" value="ECO:0007669"/>
    <property type="project" value="TreeGrafter"/>
</dbReference>
<comment type="catalytic activity">
    <reaction evidence="8 9">
        <text>thiamine + H2O = 5-(2-hydroxyethyl)-4-methylthiazole + 4-amino-5-hydroxymethyl-2-methylpyrimidine + H(+)</text>
        <dbReference type="Rhea" id="RHEA:17509"/>
        <dbReference type="ChEBI" id="CHEBI:15377"/>
        <dbReference type="ChEBI" id="CHEBI:15378"/>
        <dbReference type="ChEBI" id="CHEBI:16892"/>
        <dbReference type="ChEBI" id="CHEBI:17957"/>
        <dbReference type="ChEBI" id="CHEBI:18385"/>
        <dbReference type="EC" id="3.5.99.2"/>
    </reaction>
</comment>
<comment type="catalytic activity">
    <reaction evidence="1 9">
        <text>4-amino-5-aminomethyl-2-methylpyrimidine + H2O = 4-amino-5-hydroxymethyl-2-methylpyrimidine + NH4(+)</text>
        <dbReference type="Rhea" id="RHEA:31799"/>
        <dbReference type="ChEBI" id="CHEBI:15377"/>
        <dbReference type="ChEBI" id="CHEBI:16892"/>
        <dbReference type="ChEBI" id="CHEBI:28938"/>
        <dbReference type="ChEBI" id="CHEBI:63416"/>
        <dbReference type="EC" id="3.5.99.2"/>
    </reaction>
</comment>
<dbReference type="InterPro" id="IPR050967">
    <property type="entry name" value="Thiamine_Salvage_TenA"/>
</dbReference>
<dbReference type="RefSeq" id="WP_147000263.1">
    <property type="nucleotide sequence ID" value="NZ_CP042374.1"/>
</dbReference>